<keyword evidence="2" id="KW-1185">Reference proteome</keyword>
<evidence type="ECO:0000313" key="2">
    <source>
        <dbReference type="Proteomes" id="UP000247569"/>
    </source>
</evidence>
<gene>
    <name evidence="1" type="ORF">DFR70_11841</name>
</gene>
<dbReference type="OrthoDB" id="3518805at2"/>
<dbReference type="EMBL" id="QJKF01000018">
    <property type="protein sequence ID" value="PXX57386.1"/>
    <property type="molecule type" value="Genomic_DNA"/>
</dbReference>
<comment type="caution">
    <text evidence="1">The sequence shown here is derived from an EMBL/GenBank/DDBJ whole genome shotgun (WGS) entry which is preliminary data.</text>
</comment>
<dbReference type="AlphaFoldDB" id="A0A318JRA6"/>
<sequence length="67" mass="6873">MTSLGVALGVERLLELDGATPPGPGVHTPEALFSSTYVVGRMLETGAVFLDDATGDPVEELPAATMT</sequence>
<organism evidence="1 2">
    <name type="scientific">Nocardia tenerifensis</name>
    <dbReference type="NCBI Taxonomy" id="228006"/>
    <lineage>
        <taxon>Bacteria</taxon>
        <taxon>Bacillati</taxon>
        <taxon>Actinomycetota</taxon>
        <taxon>Actinomycetes</taxon>
        <taxon>Mycobacteriales</taxon>
        <taxon>Nocardiaceae</taxon>
        <taxon>Nocardia</taxon>
    </lineage>
</organism>
<evidence type="ECO:0000313" key="1">
    <source>
        <dbReference type="EMBL" id="PXX57386.1"/>
    </source>
</evidence>
<protein>
    <submittedName>
        <fullName evidence="1">Uncharacterized protein</fullName>
    </submittedName>
</protein>
<dbReference type="RefSeq" id="WP_040735184.1">
    <property type="nucleotide sequence ID" value="NZ_QJKF01000018.1"/>
</dbReference>
<name>A0A318JRA6_9NOCA</name>
<accession>A0A318JRA6</accession>
<proteinExistence type="predicted"/>
<dbReference type="Proteomes" id="UP000247569">
    <property type="component" value="Unassembled WGS sequence"/>
</dbReference>
<reference evidence="1 2" key="1">
    <citation type="submission" date="2018-05" db="EMBL/GenBank/DDBJ databases">
        <title>Genomic Encyclopedia of Type Strains, Phase IV (KMG-IV): sequencing the most valuable type-strain genomes for metagenomic binning, comparative biology and taxonomic classification.</title>
        <authorList>
            <person name="Goeker M."/>
        </authorList>
    </citation>
    <scope>NUCLEOTIDE SEQUENCE [LARGE SCALE GENOMIC DNA]</scope>
    <source>
        <strain evidence="1 2">DSM 44704</strain>
    </source>
</reference>